<feature type="compositionally biased region" description="Polar residues" evidence="2">
    <location>
        <begin position="974"/>
        <end position="983"/>
    </location>
</feature>
<evidence type="ECO:0008006" key="5">
    <source>
        <dbReference type="Google" id="ProtNLM"/>
    </source>
</evidence>
<feature type="compositionally biased region" description="Basic and acidic residues" evidence="2">
    <location>
        <begin position="492"/>
        <end position="506"/>
    </location>
</feature>
<feature type="region of interest" description="Disordered" evidence="2">
    <location>
        <begin position="1347"/>
        <end position="1445"/>
    </location>
</feature>
<feature type="compositionally biased region" description="Low complexity" evidence="2">
    <location>
        <begin position="1210"/>
        <end position="1220"/>
    </location>
</feature>
<feature type="compositionally biased region" description="Polar residues" evidence="2">
    <location>
        <begin position="829"/>
        <end position="841"/>
    </location>
</feature>
<dbReference type="RefSeq" id="XP_040162186.1">
    <property type="nucleotide sequence ID" value="XM_040306252.1"/>
</dbReference>
<accession>A0A182HY99</accession>
<evidence type="ECO:0000313" key="3">
    <source>
        <dbReference type="EnsemblMetazoa" id="AARA006277-PA"/>
    </source>
</evidence>
<feature type="region of interest" description="Disordered" evidence="2">
    <location>
        <begin position="822"/>
        <end position="859"/>
    </location>
</feature>
<organism evidence="3 4">
    <name type="scientific">Anopheles arabiensis</name>
    <name type="common">Mosquito</name>
    <dbReference type="NCBI Taxonomy" id="7173"/>
    <lineage>
        <taxon>Eukaryota</taxon>
        <taxon>Metazoa</taxon>
        <taxon>Ecdysozoa</taxon>
        <taxon>Arthropoda</taxon>
        <taxon>Hexapoda</taxon>
        <taxon>Insecta</taxon>
        <taxon>Pterygota</taxon>
        <taxon>Neoptera</taxon>
        <taxon>Endopterygota</taxon>
        <taxon>Diptera</taxon>
        <taxon>Nematocera</taxon>
        <taxon>Culicoidea</taxon>
        <taxon>Culicidae</taxon>
        <taxon>Anophelinae</taxon>
        <taxon>Anopheles</taxon>
    </lineage>
</organism>
<feature type="compositionally biased region" description="Basic and acidic residues" evidence="2">
    <location>
        <begin position="1436"/>
        <end position="1445"/>
    </location>
</feature>
<dbReference type="GeneID" id="120899907"/>
<feature type="region of interest" description="Disordered" evidence="2">
    <location>
        <begin position="30"/>
        <end position="82"/>
    </location>
</feature>
<dbReference type="Pfam" id="PF03359">
    <property type="entry name" value="GKAP"/>
    <property type="match status" value="2"/>
</dbReference>
<feature type="compositionally biased region" description="Basic and acidic residues" evidence="2">
    <location>
        <begin position="205"/>
        <end position="214"/>
    </location>
</feature>
<feature type="region of interest" description="Disordered" evidence="2">
    <location>
        <begin position="489"/>
        <end position="513"/>
    </location>
</feature>
<feature type="compositionally biased region" description="Basic residues" evidence="2">
    <location>
        <begin position="1134"/>
        <end position="1149"/>
    </location>
</feature>
<dbReference type="PANTHER" id="PTHR12353">
    <property type="entry name" value="DISKS LARGE-ASSOCIATED PROTEIN DAP SAP90/PSD-95-ASSOCIATED PROTEIN"/>
    <property type="match status" value="1"/>
</dbReference>
<dbReference type="VEuPathDB" id="VectorBase:AARA006277"/>
<dbReference type="EMBL" id="APCN01004510">
    <property type="status" value="NOT_ANNOTATED_CDS"/>
    <property type="molecule type" value="Genomic_DNA"/>
</dbReference>
<feature type="compositionally biased region" description="Basic and acidic residues" evidence="2">
    <location>
        <begin position="1407"/>
        <end position="1424"/>
    </location>
</feature>
<proteinExistence type="inferred from homology"/>
<dbReference type="VEuPathDB" id="VectorBase:AARA21_004753"/>
<dbReference type="KEGG" id="aara:120899907"/>
<feature type="region of interest" description="Disordered" evidence="2">
    <location>
        <begin position="954"/>
        <end position="989"/>
    </location>
</feature>
<dbReference type="EnsemblMetazoa" id="AARA006277-RA">
    <property type="protein sequence ID" value="AARA006277-PA"/>
    <property type="gene ID" value="AARA006277"/>
</dbReference>
<dbReference type="InterPro" id="IPR005026">
    <property type="entry name" value="SAPAP"/>
</dbReference>
<evidence type="ECO:0000256" key="2">
    <source>
        <dbReference type="SAM" id="MobiDB-lite"/>
    </source>
</evidence>
<feature type="compositionally biased region" description="Polar residues" evidence="2">
    <location>
        <begin position="1347"/>
        <end position="1358"/>
    </location>
</feature>
<feature type="region of interest" description="Disordered" evidence="2">
    <location>
        <begin position="1125"/>
        <end position="1160"/>
    </location>
</feature>
<evidence type="ECO:0000256" key="1">
    <source>
        <dbReference type="ARBA" id="ARBA00008839"/>
    </source>
</evidence>
<dbReference type="Proteomes" id="UP000075840">
    <property type="component" value="Unassembled WGS sequence"/>
</dbReference>
<feature type="region of interest" description="Disordered" evidence="2">
    <location>
        <begin position="1203"/>
        <end position="1226"/>
    </location>
</feature>
<comment type="similarity">
    <text evidence="1">Belongs to the SAPAP family.</text>
</comment>
<dbReference type="PANTHER" id="PTHR12353:SF1">
    <property type="entry name" value="DISKS LARGE-ASSOCIATED PROTEIN 5"/>
    <property type="match status" value="1"/>
</dbReference>
<feature type="region of interest" description="Disordered" evidence="2">
    <location>
        <begin position="743"/>
        <end position="779"/>
    </location>
</feature>
<evidence type="ECO:0000313" key="4">
    <source>
        <dbReference type="Proteomes" id="UP000075840"/>
    </source>
</evidence>
<dbReference type="GO" id="GO:0023052">
    <property type="term" value="P:signaling"/>
    <property type="evidence" value="ECO:0007669"/>
    <property type="project" value="InterPro"/>
</dbReference>
<feature type="compositionally biased region" description="Polar residues" evidence="2">
    <location>
        <begin position="56"/>
        <end position="68"/>
    </location>
</feature>
<name>A0A182HY99_ANOAR</name>
<feature type="region of interest" description="Disordered" evidence="2">
    <location>
        <begin position="180"/>
        <end position="222"/>
    </location>
</feature>
<feature type="compositionally biased region" description="Basic and acidic residues" evidence="2">
    <location>
        <begin position="69"/>
        <end position="82"/>
    </location>
</feature>
<protein>
    <recommendedName>
        <fullName evidence="5">Disks large-associated protein 5</fullName>
    </recommendedName>
</protein>
<sequence>MEFKVFYKNHSQHQWGDQVLEEMTRKNKVMRAKSRHEMRQAFRNMTNESEEENDEPQQLQQDANTKQSENSDNKPVSEEEQYRRRLQRLLQFREQKRRMQQEKKIKTKAPFVPFVPKKLVEVTQESLAEGTARPKKPLSELLDQAMQTVAIGSKTPAPVVKSIKPRVDCWRTEKLTPKATENVPPKILPSEKLKTNPTKSAVKGLKPDLKRAKETQQPVQQKPIKTIRHAVTAQTVRPLSQQKKPAFVLKVKPPPHDGKQTGGGGTSAMITSTVRKHRKPLAFTFEPESEIKKDKGLLNVIKTAELFDGISPIEVESPSVRIPASNGVRHSSPIALRAEGDSIWDPQPVACLSTYDATVVHDTVKLNDSAIMDTKGMNEQQIDGNISDWVPAVVHEIDNDTIVIGDDDDEVFKEAEMSDASAFDKLENRNRKPALNESFTISVDTAPSNGRPAIVYHEQTVPPLLHMVTNNGNNATSLTSLSVIEINSSHSMEQDRSSSSLPKEKGLNGSKAKKRISWSFTEKPLKTEIEQIAQPTEQGLPEQSELDGSKTKKRASLIFTEEPLENEIVPSRANLSLDEKIQQSSVDDADAIQSTAVNNISLRRVRRSSVRLSEPSLDEQIDDLASPKEVQEKTRFYYEKVDSELERLQGLCELYAPFLEPEHELNDHCRGLIIAAQGQTNILIKKKLNKFRELIEHYEMKWNDRKVRHDDLDGFWVMLSLDLDNLNKRFDELRSLKENNWQELAPSPEPQAKTKKLRAGGGIRKREKKQPAAGTKASSSVIADLIRKARQEKQKQKTTVDDLEQLKDTVTVVTTPEKRAVRFGKSPKRSSVQQRRSSLCTGGTPIVSDWEQPSEPEELSKRRTIFPEITQQKTEDVKSILKTPKVKNGRRAKSVLFLDSGLDTPATRCRHTSRSIVDTPKPKIKFNDELEIEHMDNLATESKPVEDETIAGQANLTQEEKVQPCSVGEGDAIPNTSTSNTPLRRSRRNSVRITEPAVVEPNDDPAPPKEVQEKTRFYYEIIDNEVGRLQGLCDLYAPFLEPEHELSDHCRGLIIAAQGQTNILFKKKFTKFRELIGHYELKWNDRKVRRDDLDGFWVMLSLDLDNLNKRFDELRSLKENNWQELAPSPQPQAKTKKLRAGGGIRKREKKQPAAGTKASSSVIADLIRKARQEKQKQKTTVDDLEQLKDTVTVVTTPEKRAVRFGKSPKRSSLQQRRSSLCPGGTPTVFHWEQPSKLEELSKRRTIFPDITLHRTEEVKSILKTPKVKNDRRAKSVLFLDSGLDTPQTRRRHTSRSIVDTPKPKIKFNDELEIEHIDNLAARTPSRLDMEIQKRLRHSQLLNASAVSVPASESNQQSDDSVDTDDAKQGRKVYARGTPRRSAASQRRSRPGRTSASVIADVFGEDSGDSKDCHNSFEGETDAAKRLTRSSVNPRAKKLDYSKTEP</sequence>
<keyword evidence="4" id="KW-1185">Reference proteome</keyword>
<feature type="compositionally biased region" description="Basic residues" evidence="2">
    <location>
        <begin position="753"/>
        <end position="768"/>
    </location>
</feature>
<reference evidence="3" key="1">
    <citation type="submission" date="2022-08" db="UniProtKB">
        <authorList>
            <consortium name="EnsemblMetazoa"/>
        </authorList>
    </citation>
    <scope>IDENTIFICATION</scope>
    <source>
        <strain evidence="3">Dongola</strain>
    </source>
</reference>